<dbReference type="EMBL" id="WKRD01000002">
    <property type="protein sequence ID" value="MSC56277.1"/>
    <property type="molecule type" value="Genomic_DNA"/>
</dbReference>
<keyword evidence="1" id="KW-1133">Transmembrane helix</keyword>
<dbReference type="AlphaFoldDB" id="A0A415PAZ5"/>
<dbReference type="EMBL" id="QSHM01000015">
    <property type="protein sequence ID" value="RHC11962.1"/>
    <property type="molecule type" value="Genomic_DNA"/>
</dbReference>
<dbReference type="Proteomes" id="UP000285844">
    <property type="component" value="Unassembled WGS sequence"/>
</dbReference>
<proteinExistence type="predicted"/>
<evidence type="ECO:0000313" key="3">
    <source>
        <dbReference type="EMBL" id="RHC11962.1"/>
    </source>
</evidence>
<dbReference type="Proteomes" id="UP000481964">
    <property type="component" value="Unassembled WGS sequence"/>
</dbReference>
<evidence type="ECO:0000313" key="8">
    <source>
        <dbReference type="Proteomes" id="UP000285844"/>
    </source>
</evidence>
<evidence type="ECO:0000313" key="2">
    <source>
        <dbReference type="EMBL" id="MSC56277.1"/>
    </source>
</evidence>
<dbReference type="InterPro" id="IPR045584">
    <property type="entry name" value="Pilin-like"/>
</dbReference>
<dbReference type="RefSeq" id="WP_082414040.1">
    <property type="nucleotide sequence ID" value="NZ_CZBU01000003.1"/>
</dbReference>
<reference evidence="2 9" key="2">
    <citation type="journal article" date="2019" name="Nat. Med.">
        <title>A library of human gut bacterial isolates paired with longitudinal multiomics data enables mechanistic microbiome research.</title>
        <authorList>
            <person name="Poyet M."/>
            <person name="Groussin M."/>
            <person name="Gibbons S.M."/>
            <person name="Avila-Pacheco J."/>
            <person name="Jiang X."/>
            <person name="Kearney S.M."/>
            <person name="Perrotta A.R."/>
            <person name="Berdy B."/>
            <person name="Zhao S."/>
            <person name="Lieberman T.D."/>
            <person name="Swanson P.K."/>
            <person name="Smith M."/>
            <person name="Roesemann S."/>
            <person name="Alexander J.E."/>
            <person name="Rich S.A."/>
            <person name="Livny J."/>
            <person name="Vlamakis H."/>
            <person name="Clish C."/>
            <person name="Bullock K."/>
            <person name="Deik A."/>
            <person name="Scott J."/>
            <person name="Pierce K.A."/>
            <person name="Xavier R.J."/>
            <person name="Alm E.J."/>
        </authorList>
    </citation>
    <scope>NUCLEOTIDE SEQUENCE [LARGE SCALE GENOMIC DNA]</scope>
    <source>
        <strain evidence="2 9">BIOML-A1</strain>
    </source>
</reference>
<gene>
    <name evidence="5" type="ORF">DW007_13600</name>
    <name evidence="4" type="ORF">DW811_11235</name>
    <name evidence="3" type="ORF">DW858_11255</name>
    <name evidence="2" type="ORF">GKE48_02255</name>
</gene>
<dbReference type="InterPro" id="IPR012902">
    <property type="entry name" value="N_methyl_site"/>
</dbReference>
<evidence type="ECO:0000313" key="9">
    <source>
        <dbReference type="Proteomes" id="UP000481964"/>
    </source>
</evidence>
<dbReference type="Pfam" id="PF07963">
    <property type="entry name" value="N_methyl"/>
    <property type="match status" value="1"/>
</dbReference>
<evidence type="ECO:0000313" key="5">
    <source>
        <dbReference type="EMBL" id="RHL65517.1"/>
    </source>
</evidence>
<feature type="transmembrane region" description="Helical" evidence="1">
    <location>
        <begin position="21"/>
        <end position="45"/>
    </location>
</feature>
<protein>
    <submittedName>
        <fullName evidence="4">Prepilin-type N-terminal cleavage/methylation domain-containing protein</fullName>
    </submittedName>
</protein>
<evidence type="ECO:0000256" key="1">
    <source>
        <dbReference type="SAM" id="Phobius"/>
    </source>
</evidence>
<dbReference type="Gene3D" id="3.30.700.10">
    <property type="entry name" value="Glycoprotein, Type 4 Pilin"/>
    <property type="match status" value="1"/>
</dbReference>
<evidence type="ECO:0000313" key="6">
    <source>
        <dbReference type="Proteomes" id="UP000284794"/>
    </source>
</evidence>
<name>A0A415PAZ5_9FIRM</name>
<evidence type="ECO:0000313" key="4">
    <source>
        <dbReference type="EMBL" id="RHD06934.1"/>
    </source>
</evidence>
<sequence length="185" mass="20217">MMSRRGNRHFKKQLNNQGFSLLELLVVIAIIAVVSLLVTVGLTVLNKGNAKKANKNLYSSLSELKTSTMAKNGNWYMEIGKDGDSYVFTTYKDTGSPLETYKCSASRISIVYEAGTSSYNVDDYTIMVKFSKADGSCDSVTATKSGMDPVELKNTATSGTFKVTSSGVDYESKLWYKTGKVTTSN</sequence>
<dbReference type="Proteomes" id="UP000284794">
    <property type="component" value="Unassembled WGS sequence"/>
</dbReference>
<keyword evidence="1" id="KW-0812">Transmembrane</keyword>
<dbReference type="PROSITE" id="PS00409">
    <property type="entry name" value="PROKAR_NTER_METHYL"/>
    <property type="match status" value="1"/>
</dbReference>
<dbReference type="NCBIfam" id="TIGR02532">
    <property type="entry name" value="IV_pilin_GFxxxE"/>
    <property type="match status" value="1"/>
</dbReference>
<dbReference type="SUPFAM" id="SSF54523">
    <property type="entry name" value="Pili subunits"/>
    <property type="match status" value="1"/>
</dbReference>
<dbReference type="EMBL" id="QROY01000015">
    <property type="protein sequence ID" value="RHL65517.1"/>
    <property type="molecule type" value="Genomic_DNA"/>
</dbReference>
<reference evidence="6 7" key="1">
    <citation type="submission" date="2018-08" db="EMBL/GenBank/DDBJ databases">
        <title>A genome reference for cultivated species of the human gut microbiota.</title>
        <authorList>
            <person name="Zou Y."/>
            <person name="Xue W."/>
            <person name="Luo G."/>
        </authorList>
    </citation>
    <scope>NUCLEOTIDE SEQUENCE [LARGE SCALE GENOMIC DNA]</scope>
    <source>
        <strain evidence="5 7">AF36-7BH</strain>
        <strain evidence="4 6">AM32-2AC</strain>
        <strain evidence="3 8">AM37-3BH</strain>
    </source>
</reference>
<keyword evidence="1" id="KW-0472">Membrane</keyword>
<organism evidence="4 6">
    <name type="scientific">Lachnospira eligens</name>
    <dbReference type="NCBI Taxonomy" id="39485"/>
    <lineage>
        <taxon>Bacteria</taxon>
        <taxon>Bacillati</taxon>
        <taxon>Bacillota</taxon>
        <taxon>Clostridia</taxon>
        <taxon>Lachnospirales</taxon>
        <taxon>Lachnospiraceae</taxon>
        <taxon>Lachnospira</taxon>
    </lineage>
</organism>
<accession>A0A415PAZ5</accession>
<evidence type="ECO:0000313" key="7">
    <source>
        <dbReference type="Proteomes" id="UP000285201"/>
    </source>
</evidence>
<dbReference type="EMBL" id="QSIS01000016">
    <property type="protein sequence ID" value="RHD06934.1"/>
    <property type="molecule type" value="Genomic_DNA"/>
</dbReference>
<comment type="caution">
    <text evidence="4">The sequence shown here is derived from an EMBL/GenBank/DDBJ whole genome shotgun (WGS) entry which is preliminary data.</text>
</comment>
<dbReference type="Proteomes" id="UP000285201">
    <property type="component" value="Unassembled WGS sequence"/>
</dbReference>